<evidence type="ECO:0000256" key="2">
    <source>
        <dbReference type="ARBA" id="ARBA00023043"/>
    </source>
</evidence>
<proteinExistence type="predicted"/>
<dbReference type="InterPro" id="IPR002110">
    <property type="entry name" value="Ankyrin_rpt"/>
</dbReference>
<dbReference type="EMBL" id="MG012795">
    <property type="protein sequence ID" value="AUL80373.1"/>
    <property type="molecule type" value="Genomic_DNA"/>
</dbReference>
<dbReference type="Gene3D" id="1.25.40.20">
    <property type="entry name" value="Ankyrin repeat-containing domain"/>
    <property type="match status" value="2"/>
</dbReference>
<dbReference type="PROSITE" id="PS50088">
    <property type="entry name" value="ANK_REPEAT"/>
    <property type="match status" value="1"/>
</dbReference>
<evidence type="ECO:0000313" key="4">
    <source>
        <dbReference type="EMBL" id="AUL80373.1"/>
    </source>
</evidence>
<dbReference type="PANTHER" id="PTHR24180">
    <property type="entry name" value="CYCLIN-DEPENDENT KINASE INHIBITOR 2C-RELATED"/>
    <property type="match status" value="1"/>
</dbReference>
<evidence type="ECO:0000256" key="3">
    <source>
        <dbReference type="PROSITE-ProRule" id="PRU00023"/>
    </source>
</evidence>
<dbReference type="SUPFAM" id="SSF48403">
    <property type="entry name" value="Ankyrin repeat"/>
    <property type="match status" value="1"/>
</dbReference>
<dbReference type="SMART" id="SM00248">
    <property type="entry name" value="ANK"/>
    <property type="match status" value="3"/>
</dbReference>
<dbReference type="PANTHER" id="PTHR24180:SF45">
    <property type="entry name" value="POLY [ADP-RIBOSE] POLYMERASE TANKYRASE"/>
    <property type="match status" value="1"/>
</dbReference>
<dbReference type="InterPro" id="IPR036770">
    <property type="entry name" value="Ankyrin_rpt-contain_sf"/>
</dbReference>
<name>A0A2I6J1P5_VACCV</name>
<keyword evidence="2 3" id="KW-0040">ANK repeat</keyword>
<organism evidence="4">
    <name type="scientific">Vaccinia virus</name>
    <name type="common">VACV</name>
    <name type="synonym">Orthopoxvirus vaccinia</name>
    <dbReference type="NCBI Taxonomy" id="10245"/>
    <lineage>
        <taxon>Viruses</taxon>
        <taxon>Varidnaviria</taxon>
        <taxon>Bamfordvirae</taxon>
        <taxon>Nucleocytoviricota</taxon>
        <taxon>Pokkesviricetes</taxon>
        <taxon>Chitovirales</taxon>
        <taxon>Poxviridae</taxon>
        <taxon>Chordopoxvirinae</taxon>
        <taxon>Orthopoxvirus</taxon>
    </lineage>
</organism>
<evidence type="ECO:0000256" key="1">
    <source>
        <dbReference type="ARBA" id="ARBA00022737"/>
    </source>
</evidence>
<sequence>MSRRLIYVLNINRESTHQIQENEMYTNFSHCNIDHTSTELDFVVKYYDLNRRQPVTGYTALHSYLYNNYFTNDVLKILLNHGVDLTMKTSSGRMPVYILLTRCCNISHDVVIDMIDKDKNHLSHRDYSNLLLEYIKSSYMLLKEVDIDENIVSTLLDKGIDPNFKQDGYTALHYHLCLAHVYKPGECSKPITIKKAKRIISLFIQHGANLNALDI</sequence>
<reference evidence="4" key="1">
    <citation type="journal article" date="2018" name="Emerg. Infect. Dis.">
        <title>Ocular Vaccinia Infection in Dairy Worker, Brazil.</title>
        <authorList>
            <person name="Teixeira Lima M."/>
            <person name="Pereira Oliveira G."/>
            <person name="Bretas de Oliveira D."/>
            <person name="Mesquita Vaz S."/>
            <person name="de Souza Trindade G."/>
            <person name="Santos Abrahao J."/>
            <person name="Geessien Kroon E."/>
        </authorList>
    </citation>
    <scope>NUCLEOTIDE SEQUENCE [LARGE SCALE GENOMIC DNA]</scope>
    <source>
        <strain evidence="4">CEyV1</strain>
    </source>
</reference>
<dbReference type="Pfam" id="PF00023">
    <property type="entry name" value="Ank"/>
    <property type="match status" value="1"/>
</dbReference>
<accession>A0A2I6J1P5</accession>
<dbReference type="Proteomes" id="UP000270450">
    <property type="component" value="Segment"/>
</dbReference>
<feature type="repeat" description="ANK" evidence="3">
    <location>
        <begin position="56"/>
        <end position="90"/>
    </location>
</feature>
<keyword evidence="1" id="KW-0677">Repeat</keyword>
<dbReference type="InterPro" id="IPR051637">
    <property type="entry name" value="Ank_repeat_dom-contain_49"/>
</dbReference>
<protein>
    <submittedName>
        <fullName evidence="4">Ankyrin-like protein</fullName>
    </submittedName>
</protein>